<evidence type="ECO:0000313" key="4">
    <source>
        <dbReference type="Proteomes" id="UP000325315"/>
    </source>
</evidence>
<reference evidence="4" key="1">
    <citation type="journal article" date="2019" name="Plant Biotechnol. J.">
        <title>Genome sequencing of the Australian wild diploid species Gossypium australe highlights disease resistance and delayed gland morphogenesis.</title>
        <authorList>
            <person name="Cai Y."/>
            <person name="Cai X."/>
            <person name="Wang Q."/>
            <person name="Wang P."/>
            <person name="Zhang Y."/>
            <person name="Cai C."/>
            <person name="Xu Y."/>
            <person name="Wang K."/>
            <person name="Zhou Z."/>
            <person name="Wang C."/>
            <person name="Geng S."/>
            <person name="Li B."/>
            <person name="Dong Q."/>
            <person name="Hou Y."/>
            <person name="Wang H."/>
            <person name="Ai P."/>
            <person name="Liu Z."/>
            <person name="Yi F."/>
            <person name="Sun M."/>
            <person name="An G."/>
            <person name="Cheng J."/>
            <person name="Zhang Y."/>
            <person name="Shi Q."/>
            <person name="Xie Y."/>
            <person name="Shi X."/>
            <person name="Chang Y."/>
            <person name="Huang F."/>
            <person name="Chen Y."/>
            <person name="Hong S."/>
            <person name="Mi L."/>
            <person name="Sun Q."/>
            <person name="Zhang L."/>
            <person name="Zhou B."/>
            <person name="Peng R."/>
            <person name="Zhang X."/>
            <person name="Liu F."/>
        </authorList>
    </citation>
    <scope>NUCLEOTIDE SEQUENCE [LARGE SCALE GENOMIC DNA]</scope>
    <source>
        <strain evidence="4">cv. PA1801</strain>
    </source>
</reference>
<dbReference type="CDD" id="cd01647">
    <property type="entry name" value="RT_LTR"/>
    <property type="match status" value="1"/>
</dbReference>
<protein>
    <submittedName>
        <fullName evidence="3">DNA/RNA polymerases superfamily protein</fullName>
    </submittedName>
</protein>
<feature type="domain" description="Reverse transcriptase" evidence="2">
    <location>
        <begin position="133"/>
        <end position="334"/>
    </location>
</feature>
<gene>
    <name evidence="3" type="ORF">EPI10_024003</name>
</gene>
<dbReference type="InterPro" id="IPR041577">
    <property type="entry name" value="RT_RNaseH_2"/>
</dbReference>
<dbReference type="GO" id="GO:0003824">
    <property type="term" value="F:catalytic activity"/>
    <property type="evidence" value="ECO:0007669"/>
    <property type="project" value="UniProtKB-KW"/>
</dbReference>
<dbReference type="Gene3D" id="3.30.70.270">
    <property type="match status" value="2"/>
</dbReference>
<dbReference type="EMBL" id="SMMG02000005">
    <property type="protein sequence ID" value="KAA3473641.1"/>
    <property type="molecule type" value="Genomic_DNA"/>
</dbReference>
<comment type="caution">
    <text evidence="3">The sequence shown here is derived from an EMBL/GenBank/DDBJ whole genome shotgun (WGS) entry which is preliminary data.</text>
</comment>
<dbReference type="InterPro" id="IPR050951">
    <property type="entry name" value="Retrovirus_Pol_polyprotein"/>
</dbReference>
<dbReference type="Gene3D" id="3.10.10.10">
    <property type="entry name" value="HIV Type 1 Reverse Transcriptase, subunit A, domain 1"/>
    <property type="match status" value="1"/>
</dbReference>
<evidence type="ECO:0000256" key="1">
    <source>
        <dbReference type="ARBA" id="ARBA00023268"/>
    </source>
</evidence>
<proteinExistence type="predicted"/>
<dbReference type="AlphaFoldDB" id="A0A5B6VWC8"/>
<dbReference type="PROSITE" id="PS50878">
    <property type="entry name" value="RT_POL"/>
    <property type="match status" value="1"/>
</dbReference>
<keyword evidence="4" id="KW-1185">Reference proteome</keyword>
<dbReference type="InterPro" id="IPR043128">
    <property type="entry name" value="Rev_trsase/Diguanyl_cyclase"/>
</dbReference>
<dbReference type="InterPro" id="IPR043502">
    <property type="entry name" value="DNA/RNA_pol_sf"/>
</dbReference>
<accession>A0A5B6VWC8</accession>
<dbReference type="Pfam" id="PF17919">
    <property type="entry name" value="RT_RNaseH_2"/>
    <property type="match status" value="1"/>
</dbReference>
<dbReference type="Proteomes" id="UP000325315">
    <property type="component" value="Unassembled WGS sequence"/>
</dbReference>
<name>A0A5B6VWC8_9ROSI</name>
<dbReference type="SUPFAM" id="SSF56672">
    <property type="entry name" value="DNA/RNA polymerases"/>
    <property type="match status" value="1"/>
</dbReference>
<evidence type="ECO:0000313" key="3">
    <source>
        <dbReference type="EMBL" id="KAA3473641.1"/>
    </source>
</evidence>
<organism evidence="3 4">
    <name type="scientific">Gossypium australe</name>
    <dbReference type="NCBI Taxonomy" id="47621"/>
    <lineage>
        <taxon>Eukaryota</taxon>
        <taxon>Viridiplantae</taxon>
        <taxon>Streptophyta</taxon>
        <taxon>Embryophyta</taxon>
        <taxon>Tracheophyta</taxon>
        <taxon>Spermatophyta</taxon>
        <taxon>Magnoliopsida</taxon>
        <taxon>eudicotyledons</taxon>
        <taxon>Gunneridae</taxon>
        <taxon>Pentapetalae</taxon>
        <taxon>rosids</taxon>
        <taxon>malvids</taxon>
        <taxon>Malvales</taxon>
        <taxon>Malvaceae</taxon>
        <taxon>Malvoideae</taxon>
        <taxon>Gossypium</taxon>
    </lineage>
</organism>
<dbReference type="PANTHER" id="PTHR37984:SF5">
    <property type="entry name" value="PROTEIN NYNRIN-LIKE"/>
    <property type="match status" value="1"/>
</dbReference>
<dbReference type="FunFam" id="3.30.70.270:FF:000020">
    <property type="entry name" value="Transposon Tf2-6 polyprotein-like Protein"/>
    <property type="match status" value="1"/>
</dbReference>
<dbReference type="OrthoDB" id="775972at2759"/>
<keyword evidence="1" id="KW-0511">Multifunctional enzyme</keyword>
<evidence type="ECO:0000259" key="2">
    <source>
        <dbReference type="PROSITE" id="PS50878"/>
    </source>
</evidence>
<sequence>MNLVFNKSLLVESTEFVIKVSNPLGKYVLIDKVCKNCPLMTQELMCQNNEILWIESNESDELPVVILFMSAQSCMRKGCEAYLAYVLDTKVSESKIESVQVVCEYPDVFPEELSGLPPIRELKELNAQLQELTNRGFARPCFSPWGAPVLFVKKKDGSMRMCIDYRQVNKFTIKNKYPLPRIGDLFDQVKGATEFSKIDLSSSYYQLRVKDSNVPKTALRTRYGHYEFLGMPSGLTNAPAIFMDLMNRIFRPYLDIFVISEHAEHLRIVLQTLRDKQLYAKFSKCEFWFQKVGFLGHIVLADGTRDDPSKISTVIDKKPPIIVSEVRSFLGLVDYYRCFAKGFFMIATPMTRLLQKDVKFKWSEKCQQSFDQLKVLLTEAPVLVQPESGKNFNTSLNGFGCVLMQEGKIVTYAFRQLKPHENNYPTHDLELATIFFALKIWRHYLYGEKCHIFIDHKSLKYIMIQKDLNLRQ</sequence>
<dbReference type="CDD" id="cd09274">
    <property type="entry name" value="RNase_HI_RT_Ty3"/>
    <property type="match status" value="1"/>
</dbReference>
<dbReference type="InterPro" id="IPR000477">
    <property type="entry name" value="RT_dom"/>
</dbReference>
<dbReference type="Pfam" id="PF00078">
    <property type="entry name" value="RVT_1"/>
    <property type="match status" value="1"/>
</dbReference>
<dbReference type="PANTHER" id="PTHR37984">
    <property type="entry name" value="PROTEIN CBG26694"/>
    <property type="match status" value="1"/>
</dbReference>